<evidence type="ECO:0000313" key="2">
    <source>
        <dbReference type="Proteomes" id="UP000233256"/>
    </source>
</evidence>
<dbReference type="Proteomes" id="UP000233256">
    <property type="component" value="Unassembled WGS sequence"/>
</dbReference>
<name>A0A2N1PQ76_9BACT</name>
<gene>
    <name evidence="1" type="ORF">CVV64_08965</name>
</gene>
<dbReference type="EMBL" id="PGXC01000005">
    <property type="protein sequence ID" value="PKK90484.1"/>
    <property type="molecule type" value="Genomic_DNA"/>
</dbReference>
<reference evidence="1 2" key="1">
    <citation type="journal article" date="2017" name="ISME J.">
        <title>Potential for microbial H2 and metal transformations associated with novel bacteria and archaea in deep terrestrial subsurface sediments.</title>
        <authorList>
            <person name="Hernsdorf A.W."/>
            <person name="Amano Y."/>
            <person name="Miyakawa K."/>
            <person name="Ise K."/>
            <person name="Suzuki Y."/>
            <person name="Anantharaman K."/>
            <person name="Probst A."/>
            <person name="Burstein D."/>
            <person name="Thomas B.C."/>
            <person name="Banfield J.F."/>
        </authorList>
    </citation>
    <scope>NUCLEOTIDE SEQUENCE [LARGE SCALE GENOMIC DNA]</scope>
    <source>
        <strain evidence="1">HGW-Wallbacteria-1</strain>
    </source>
</reference>
<comment type="caution">
    <text evidence="1">The sequence shown here is derived from an EMBL/GenBank/DDBJ whole genome shotgun (WGS) entry which is preliminary data.</text>
</comment>
<sequence length="456" mass="50486">MIFLESLLKNTIFNHRMREKGSLQWPLLFFLLFAIFMMTPFHLQGAPLSVETLKNNPLCDNDWFSLTPDGMILFSSEGWIHCIINPGSRAVNTHTLGSKPFFIRNVGLVYLHDKVLHIRNWFPKNAEAKTPVFPKAPRKLLRNHKFQDLAVTPAGEAFLITAEGHLAHIPPPVEKATDPDLTVNRNISTSLLLPDISGRWVTLSFLPDAQDASTSAPESDSGSPASEDLRFHRFTTEGMGGTPRPLEHPTGLLMAVPWPGGRHLACILAKGSELALFDQKIKTLANSGYLSELGISGLPDRVGKIQWDNRVPTLWFSSAGILGRLIYSGPLPFSRNSIEKLATTITQPEKNTLKGVDVIAYAAGRGSDKRLMAIGSVEENLNRTGTAAEEPHNPESGINIWNWQFPSQAEWLASGGIALPITPIHLLSTEIFNCCRRYYQTGMLRRDASGGERKKP</sequence>
<accession>A0A2N1PQ76</accession>
<evidence type="ECO:0000313" key="1">
    <source>
        <dbReference type="EMBL" id="PKK90484.1"/>
    </source>
</evidence>
<dbReference type="AlphaFoldDB" id="A0A2N1PQ76"/>
<proteinExistence type="predicted"/>
<organism evidence="1 2">
    <name type="scientific">Candidatus Wallbacteria bacterium HGW-Wallbacteria-1</name>
    <dbReference type="NCBI Taxonomy" id="2013854"/>
    <lineage>
        <taxon>Bacteria</taxon>
        <taxon>Candidatus Walliibacteriota</taxon>
    </lineage>
</organism>
<protein>
    <submittedName>
        <fullName evidence="1">Uncharacterized protein</fullName>
    </submittedName>
</protein>